<dbReference type="AlphaFoldDB" id="A0A0E3QZW1"/>
<protein>
    <submittedName>
        <fullName evidence="1">Adenosylcobinamide amidohydrolase</fullName>
        <ecNumber evidence="1">3.5.1.90</ecNumber>
    </submittedName>
</protein>
<reference evidence="1 2" key="1">
    <citation type="submission" date="2014-07" db="EMBL/GenBank/DDBJ databases">
        <title>Methanogenic archaea and the global carbon cycle.</title>
        <authorList>
            <person name="Henriksen J.R."/>
            <person name="Luke J."/>
            <person name="Reinhart S."/>
            <person name="Benedict M.N."/>
            <person name="Youngblut N.D."/>
            <person name="Metcalf M.E."/>
            <person name="Whitaker R.J."/>
            <person name="Metcalf W.W."/>
        </authorList>
    </citation>
    <scope>NUCLEOTIDE SEQUENCE [LARGE SCALE GENOMIC DNA]</scope>
    <source>
        <strain evidence="1 2">227</strain>
    </source>
</reference>
<accession>A0A0E3QZW1</accession>
<gene>
    <name evidence="1" type="ORF">MSBR2_0064</name>
</gene>
<dbReference type="HOGENOM" id="CLU_3113027_0_0_2"/>
<proteinExistence type="predicted"/>
<evidence type="ECO:0000313" key="2">
    <source>
        <dbReference type="Proteomes" id="UP000033079"/>
    </source>
</evidence>
<dbReference type="KEGG" id="mbar:MSBR2_0064"/>
<keyword evidence="1" id="KW-0378">Hydrolase</keyword>
<organism evidence="1 2">
    <name type="scientific">Methanosarcina barkeri 227</name>
    <dbReference type="NCBI Taxonomy" id="1434106"/>
    <lineage>
        <taxon>Archaea</taxon>
        <taxon>Methanobacteriati</taxon>
        <taxon>Methanobacteriota</taxon>
        <taxon>Stenosarchaea group</taxon>
        <taxon>Methanomicrobia</taxon>
        <taxon>Methanosarcinales</taxon>
        <taxon>Methanosarcinaceae</taxon>
        <taxon>Methanosarcina</taxon>
    </lineage>
</organism>
<name>A0A0E3QZW1_METBA</name>
<sequence length="50" mass="5791">MQYYVKNSSFIIKRDFEAVSTGLNGDRARVKYLFNKQVPRTFNSLTLVSS</sequence>
<dbReference type="EMBL" id="CP009530">
    <property type="protein sequence ID" value="AKB56580.1"/>
    <property type="molecule type" value="Genomic_DNA"/>
</dbReference>
<evidence type="ECO:0000313" key="1">
    <source>
        <dbReference type="EMBL" id="AKB56580.1"/>
    </source>
</evidence>
<dbReference type="EC" id="3.5.1.90" evidence="1"/>
<dbReference type="PATRIC" id="fig|1434106.5.peg.48"/>
<dbReference type="Proteomes" id="UP000033079">
    <property type="component" value="Chromosome"/>
</dbReference>
<dbReference type="GO" id="GO:0043756">
    <property type="term" value="F:adenosylcobinamide hydrolase activity"/>
    <property type="evidence" value="ECO:0007669"/>
    <property type="project" value="UniProtKB-EC"/>
</dbReference>